<evidence type="ECO:0000313" key="2">
    <source>
        <dbReference type="Proteomes" id="UP000198263"/>
    </source>
</evidence>
<dbReference type="AlphaFoldDB" id="A0A658R5K1"/>
<dbReference type="Proteomes" id="UP000198263">
    <property type="component" value="Unassembled WGS sequence"/>
</dbReference>
<name>A0A658R5K1_9BURK</name>
<dbReference type="SUPFAM" id="SSF54001">
    <property type="entry name" value="Cysteine proteinases"/>
    <property type="match status" value="1"/>
</dbReference>
<gene>
    <name evidence="1" type="ORF">AWB72_05589</name>
</gene>
<evidence type="ECO:0000313" key="1">
    <source>
        <dbReference type="EMBL" id="SAL52455.1"/>
    </source>
</evidence>
<protein>
    <submittedName>
        <fullName evidence="1">Uncharacterized protein</fullName>
    </submittedName>
</protein>
<comment type="caution">
    <text evidence="1">The sequence shown here is derived from an EMBL/GenBank/DDBJ whole genome shotgun (WGS) entry which is preliminary data.</text>
</comment>
<dbReference type="Gene3D" id="3.90.1720.10">
    <property type="entry name" value="endopeptidase domain like (from Nostoc punctiforme)"/>
    <property type="match status" value="1"/>
</dbReference>
<dbReference type="InterPro" id="IPR038765">
    <property type="entry name" value="Papain-like_cys_pep_sf"/>
</dbReference>
<proteinExistence type="predicted"/>
<reference evidence="1 2" key="1">
    <citation type="submission" date="2016-01" db="EMBL/GenBank/DDBJ databases">
        <authorList>
            <person name="Peeters C."/>
        </authorList>
    </citation>
    <scope>NUCLEOTIDE SEQUENCE [LARGE SCALE GENOMIC DNA]</scope>
    <source>
        <strain evidence="1">LMG 29315</strain>
    </source>
</reference>
<accession>A0A658R5K1</accession>
<organism evidence="1 2">
    <name type="scientific">Caballeronia concitans</name>
    <dbReference type="NCBI Taxonomy" id="1777133"/>
    <lineage>
        <taxon>Bacteria</taxon>
        <taxon>Pseudomonadati</taxon>
        <taxon>Pseudomonadota</taxon>
        <taxon>Betaproteobacteria</taxon>
        <taxon>Burkholderiales</taxon>
        <taxon>Burkholderiaceae</taxon>
        <taxon>Caballeronia</taxon>
    </lineage>
</organism>
<dbReference type="EMBL" id="FCNV02000027">
    <property type="protein sequence ID" value="SAL52455.1"/>
    <property type="molecule type" value="Genomic_DNA"/>
</dbReference>
<sequence length="351" mass="38837">MTTTLSDFDHHVLPGDVLLLCSVGLKAIANQAGQRAMRAFRPLRTADFTHVALVVNDTHIADAMPGPGVRIRPWREAAFAYDLKRCRVARHPEMLRFYRSPERFISAVQFYYSQRYRLSSLSRKAAKHDAGIVCSQFVALVLHDLGMPSFGHTPMRALPSDIDHRTRGVNGWRQFPFRLYGMYSPKRYPPVGDTYWTVLAASLPKRVSDLFQPATDGGKLADRIETSISEREQTNEEPTQNETKVEIGSPRAGVGDIAFEISDAVGTLMASSMETTEALLKIMAELDRVVLAIGSAMSRRANPELRERALAVGKVFIEALSDDSRHSLLTGDDLVDGPAPANTGHAATLKF</sequence>
<keyword evidence="2" id="KW-1185">Reference proteome</keyword>